<dbReference type="PANTHER" id="PTHR35458:SF8">
    <property type="entry name" value="SLR0650 PROTEIN"/>
    <property type="match status" value="1"/>
</dbReference>
<evidence type="ECO:0000259" key="1">
    <source>
        <dbReference type="Pfam" id="PF01936"/>
    </source>
</evidence>
<dbReference type="InterPro" id="IPR021139">
    <property type="entry name" value="NYN"/>
</dbReference>
<sequence length="184" mass="21104">MLTMSNQTKAKHFMEIFINQTVAILIDGNNIERSIHSVTNNQNTMVNFDTLIPKLLDNRGLNRLIYFREGKNISSKLTERLHNHYYGSVIPCHKSADIPLTIKATQLASKVDTIIILSGDSDYIELVRHLRSEGVRVEIASIPETTSGLLVEEADYYHEIDESDWFELPGQSRPNRNNKRKHKK</sequence>
<feature type="domain" description="NYN" evidence="1">
    <location>
        <begin position="22"/>
        <end position="160"/>
    </location>
</feature>
<dbReference type="Proteomes" id="UP000443582">
    <property type="component" value="Unassembled WGS sequence"/>
</dbReference>
<gene>
    <name evidence="2" type="ORF">DAY19_00680</name>
</gene>
<name>A0ABY0IH92_9BACT</name>
<comment type="caution">
    <text evidence="2">The sequence shown here is derived from an EMBL/GenBank/DDBJ whole genome shotgun (WGS) entry which is preliminary data.</text>
</comment>
<dbReference type="EMBL" id="QDKL01000001">
    <property type="protein sequence ID" value="RZF22315.1"/>
    <property type="molecule type" value="Genomic_DNA"/>
</dbReference>
<dbReference type="PANTHER" id="PTHR35458">
    <property type="entry name" value="SLR0755 PROTEIN"/>
    <property type="match status" value="1"/>
</dbReference>
<accession>A0ABY0IH92</accession>
<dbReference type="InterPro" id="IPR047140">
    <property type="entry name" value="LabA"/>
</dbReference>
<dbReference type="Pfam" id="PF01936">
    <property type="entry name" value="NYN"/>
    <property type="match status" value="1"/>
</dbReference>
<proteinExistence type="predicted"/>
<evidence type="ECO:0000313" key="3">
    <source>
        <dbReference type="Proteomes" id="UP000443582"/>
    </source>
</evidence>
<evidence type="ECO:0000313" key="2">
    <source>
        <dbReference type="EMBL" id="RZF22315.1"/>
    </source>
</evidence>
<dbReference type="Gene3D" id="3.40.50.1010">
    <property type="entry name" value="5'-nuclease"/>
    <property type="match status" value="1"/>
</dbReference>
<organism evidence="2 3">
    <name type="scientific">Halobacteriovorax vibrionivorans</name>
    <dbReference type="NCBI Taxonomy" id="2152716"/>
    <lineage>
        <taxon>Bacteria</taxon>
        <taxon>Pseudomonadati</taxon>
        <taxon>Bdellovibrionota</taxon>
        <taxon>Bacteriovoracia</taxon>
        <taxon>Bacteriovoracales</taxon>
        <taxon>Halobacteriovoraceae</taxon>
        <taxon>Halobacteriovorax</taxon>
    </lineage>
</organism>
<reference evidence="3" key="1">
    <citation type="journal article" date="2019" name="Int. J. Syst. Evol. Microbiol.">
        <title>Halobacteriovorax valvorus sp. nov., a novel prokaryotic predator isolated from coastal seawater of China.</title>
        <authorList>
            <person name="Chen M.-X."/>
        </authorList>
    </citation>
    <scope>NUCLEOTIDE SEQUENCE [LARGE SCALE GENOMIC DNA]</scope>
    <source>
        <strain evidence="3">BL9</strain>
    </source>
</reference>
<keyword evidence="3" id="KW-1185">Reference proteome</keyword>
<protein>
    <submittedName>
        <fullName evidence="2">NYN domain-containing protein</fullName>
    </submittedName>
</protein>